<name>A0ABV3Y689_9ACTN</name>
<gene>
    <name evidence="2" type="ORF">AB6A68_14005</name>
</gene>
<evidence type="ECO:0008006" key="4">
    <source>
        <dbReference type="Google" id="ProtNLM"/>
    </source>
</evidence>
<dbReference type="Proteomes" id="UP001560267">
    <property type="component" value="Unassembled WGS sequence"/>
</dbReference>
<feature type="region of interest" description="Disordered" evidence="1">
    <location>
        <begin position="33"/>
        <end position="65"/>
    </location>
</feature>
<evidence type="ECO:0000256" key="1">
    <source>
        <dbReference type="SAM" id="MobiDB-lite"/>
    </source>
</evidence>
<feature type="compositionally biased region" description="Polar residues" evidence="1">
    <location>
        <begin position="33"/>
        <end position="42"/>
    </location>
</feature>
<reference evidence="2 3" key="1">
    <citation type="submission" date="2024-07" db="EMBL/GenBank/DDBJ databases">
        <title>Draft Genome Sequence of Ferrimicrobium acidiphilum Strain YE2023, Isolated from a Pulp of Bioleach Reactor.</title>
        <authorList>
            <person name="Elkina Y.A."/>
            <person name="Bulaeva A.G."/>
            <person name="Beletsky A.V."/>
            <person name="Mardanov A.V."/>
        </authorList>
    </citation>
    <scope>NUCLEOTIDE SEQUENCE [LARGE SCALE GENOMIC DNA]</scope>
    <source>
        <strain evidence="2 3">YE2023</strain>
    </source>
</reference>
<feature type="compositionally biased region" description="Low complexity" evidence="1">
    <location>
        <begin position="44"/>
        <end position="59"/>
    </location>
</feature>
<evidence type="ECO:0000313" key="2">
    <source>
        <dbReference type="EMBL" id="MEX6430930.1"/>
    </source>
</evidence>
<comment type="caution">
    <text evidence="2">The sequence shown here is derived from an EMBL/GenBank/DDBJ whole genome shotgun (WGS) entry which is preliminary data.</text>
</comment>
<organism evidence="2 3">
    <name type="scientific">Ferrimicrobium acidiphilum</name>
    <dbReference type="NCBI Taxonomy" id="121039"/>
    <lineage>
        <taxon>Bacteria</taxon>
        <taxon>Bacillati</taxon>
        <taxon>Actinomycetota</taxon>
        <taxon>Acidimicrobiia</taxon>
        <taxon>Acidimicrobiales</taxon>
        <taxon>Acidimicrobiaceae</taxon>
        <taxon>Ferrimicrobium</taxon>
    </lineage>
</organism>
<protein>
    <recommendedName>
        <fullName evidence="4">DUF4232 domain-containing protein</fullName>
    </recommendedName>
</protein>
<accession>A0ABV3Y689</accession>
<dbReference type="EMBL" id="JBFSHR010000124">
    <property type="protein sequence ID" value="MEX6430930.1"/>
    <property type="molecule type" value="Genomic_DNA"/>
</dbReference>
<evidence type="ECO:0000313" key="3">
    <source>
        <dbReference type="Proteomes" id="UP001560267"/>
    </source>
</evidence>
<proteinExistence type="predicted"/>
<sequence length="254" mass="26346">MMKNKIWKLGSIAVIVAVGATMYYLGASSSGARATGNASASHVSKPTTSPKSKITTQPTASTNAPSCTSAQLTITTPTISLVYDSRQNTSLMGIGMNRELHAKIIENTSGTSCSLGGGVPTIERIVVTGSQSAALSSTSLPSANGTKINVQGQPPASPAFTLAPAAKAEIWYASDDVQPNPAGHAQSGTTRVTDLISCVEVFSIPTPSGSVTVPGPIQKCANYQPQFINNYDYFFPLSQSLTPDLPKSDVPLLP</sequence>
<keyword evidence="3" id="KW-1185">Reference proteome</keyword>